<evidence type="ECO:0000256" key="5">
    <source>
        <dbReference type="SAM" id="SignalP"/>
    </source>
</evidence>
<evidence type="ECO:0000313" key="7">
    <source>
        <dbReference type="EMBL" id="SCM66802.1"/>
    </source>
</evidence>
<dbReference type="InterPro" id="IPR006665">
    <property type="entry name" value="OmpA-like"/>
</dbReference>
<keyword evidence="2 4" id="KW-0472">Membrane</keyword>
<evidence type="ECO:0000259" key="6">
    <source>
        <dbReference type="PROSITE" id="PS51123"/>
    </source>
</evidence>
<gene>
    <name evidence="7" type="ORF">KARMA_0984</name>
</gene>
<feature type="chain" id="PRO_5009906619" evidence="5">
    <location>
        <begin position="22"/>
        <end position="226"/>
    </location>
</feature>
<dbReference type="InterPro" id="IPR006664">
    <property type="entry name" value="OMP_bac"/>
</dbReference>
<evidence type="ECO:0000256" key="3">
    <source>
        <dbReference type="ARBA" id="ARBA00023237"/>
    </source>
</evidence>
<dbReference type="GO" id="GO:0009279">
    <property type="term" value="C:cell outer membrane"/>
    <property type="evidence" value="ECO:0007669"/>
    <property type="project" value="UniProtKB-SubCell"/>
</dbReference>
<dbReference type="PANTHER" id="PTHR30329">
    <property type="entry name" value="STATOR ELEMENT OF FLAGELLAR MOTOR COMPLEX"/>
    <property type="match status" value="1"/>
</dbReference>
<protein>
    <submittedName>
        <fullName evidence="7">Putative OmpA/MotB</fullName>
    </submittedName>
</protein>
<dbReference type="InterPro" id="IPR036737">
    <property type="entry name" value="OmpA-like_sf"/>
</dbReference>
<feature type="domain" description="OmpA-like" evidence="6">
    <location>
        <begin position="109"/>
        <end position="226"/>
    </location>
</feature>
<reference evidence="8" key="1">
    <citation type="submission" date="2016-09" db="EMBL/GenBank/DDBJ databases">
        <authorList>
            <person name="Wibberg D."/>
        </authorList>
    </citation>
    <scope>NUCLEOTIDE SEQUENCE [LARGE SCALE GENOMIC DNA]</scope>
</reference>
<evidence type="ECO:0000256" key="2">
    <source>
        <dbReference type="ARBA" id="ARBA00023136"/>
    </source>
</evidence>
<proteinExistence type="predicted"/>
<dbReference type="Pfam" id="PF13488">
    <property type="entry name" value="Gly-zipper_Omp"/>
    <property type="match status" value="1"/>
</dbReference>
<dbReference type="PROSITE" id="PS51123">
    <property type="entry name" value="OMPA_2"/>
    <property type="match status" value="1"/>
</dbReference>
<dbReference type="PROSITE" id="PS51257">
    <property type="entry name" value="PROKAR_LIPOPROTEIN"/>
    <property type="match status" value="1"/>
</dbReference>
<dbReference type="PANTHER" id="PTHR30329:SF21">
    <property type="entry name" value="LIPOPROTEIN YIAD-RELATED"/>
    <property type="match status" value="1"/>
</dbReference>
<keyword evidence="3" id="KW-0998">Cell outer membrane</keyword>
<dbReference type="PRINTS" id="PR01021">
    <property type="entry name" value="OMPADOMAIN"/>
</dbReference>
<evidence type="ECO:0000313" key="8">
    <source>
        <dbReference type="Proteomes" id="UP000184085"/>
    </source>
</evidence>
<feature type="signal peptide" evidence="5">
    <location>
        <begin position="1"/>
        <end position="21"/>
    </location>
</feature>
<dbReference type="InterPro" id="IPR039567">
    <property type="entry name" value="Gly-zipper"/>
</dbReference>
<name>A0A1M4MWB5_9RHOB</name>
<dbReference type="RefSeq" id="WP_072704906.1">
    <property type="nucleotide sequence ID" value="NZ_FMJB01000040.1"/>
</dbReference>
<organism evidence="7 8">
    <name type="scientific">Donghicola eburneus</name>
    <dbReference type="NCBI Taxonomy" id="393278"/>
    <lineage>
        <taxon>Bacteria</taxon>
        <taxon>Pseudomonadati</taxon>
        <taxon>Pseudomonadota</taxon>
        <taxon>Alphaproteobacteria</taxon>
        <taxon>Rhodobacterales</taxon>
        <taxon>Roseobacteraceae</taxon>
        <taxon>Donghicola</taxon>
    </lineage>
</organism>
<dbReference type="Pfam" id="PF00691">
    <property type="entry name" value="OmpA"/>
    <property type="match status" value="1"/>
</dbReference>
<dbReference type="InterPro" id="IPR050330">
    <property type="entry name" value="Bact_OuterMem_StrucFunc"/>
</dbReference>
<sequence>MKNRIIIATAMTALMGLSACTDPAYLNSGGGYQDPNARAKQGALAGAAIGGLAGAITGGDDRSDKLRGAAIGAALGAGAGAIIGNQLDKQAAELRNSMNNSAIDVTNTGDRLVVTMPQSILFATDSTAVSGALRGDLAALANNLNSYPNSRVQVIGHTDNVGDAGYNQDLSQRRASAVADVLFQNGVSYSRVSTIGRGEDAPIATNLTPEGRSANRRVEIVIIPNN</sequence>
<accession>A0A1M4MWB5</accession>
<keyword evidence="8" id="KW-1185">Reference proteome</keyword>
<comment type="subcellular location">
    <subcellularLocation>
        <location evidence="1">Cell outer membrane</location>
    </subcellularLocation>
</comment>
<evidence type="ECO:0000256" key="1">
    <source>
        <dbReference type="ARBA" id="ARBA00004442"/>
    </source>
</evidence>
<dbReference type="Gene3D" id="3.30.1330.60">
    <property type="entry name" value="OmpA-like domain"/>
    <property type="match status" value="1"/>
</dbReference>
<dbReference type="SUPFAM" id="SSF103088">
    <property type="entry name" value="OmpA-like"/>
    <property type="match status" value="1"/>
</dbReference>
<dbReference type="CDD" id="cd07185">
    <property type="entry name" value="OmpA_C-like"/>
    <property type="match status" value="1"/>
</dbReference>
<dbReference type="Proteomes" id="UP000184085">
    <property type="component" value="Unassembled WGS sequence"/>
</dbReference>
<dbReference type="EMBL" id="FMJB01000040">
    <property type="protein sequence ID" value="SCM66802.1"/>
    <property type="molecule type" value="Genomic_DNA"/>
</dbReference>
<keyword evidence="5" id="KW-0732">Signal</keyword>
<dbReference type="AlphaFoldDB" id="A0A1M4MWB5"/>
<evidence type="ECO:0000256" key="4">
    <source>
        <dbReference type="PROSITE-ProRule" id="PRU00473"/>
    </source>
</evidence>